<keyword evidence="2" id="KW-1185">Reference proteome</keyword>
<gene>
    <name evidence="1" type="ORF">THIOM_001702</name>
</gene>
<comment type="caution">
    <text evidence="1">The sequence shown here is derived from an EMBL/GenBank/DDBJ whole genome shotgun (WGS) entry which is preliminary data.</text>
</comment>
<accession>A0A176S3H7</accession>
<evidence type="ECO:0000313" key="1">
    <source>
        <dbReference type="EMBL" id="OAD22494.1"/>
    </source>
</evidence>
<sequence length="61" mass="7012">MKLHATIDGLPPQELKQGLQMVQQQMENLVTKHELNAPVHNDLVLLKHLYVQCRHKLNSCS</sequence>
<organism evidence="1 2">
    <name type="scientific">Candidatus Thiomargarita nelsonii</name>
    <dbReference type="NCBI Taxonomy" id="1003181"/>
    <lineage>
        <taxon>Bacteria</taxon>
        <taxon>Pseudomonadati</taxon>
        <taxon>Pseudomonadota</taxon>
        <taxon>Gammaproteobacteria</taxon>
        <taxon>Thiotrichales</taxon>
        <taxon>Thiotrichaceae</taxon>
        <taxon>Thiomargarita</taxon>
    </lineage>
</organism>
<dbReference type="Proteomes" id="UP000076962">
    <property type="component" value="Unassembled WGS sequence"/>
</dbReference>
<reference evidence="1 2" key="1">
    <citation type="submission" date="2016-05" db="EMBL/GenBank/DDBJ databases">
        <title>Single-cell genome of chain-forming Candidatus Thiomargarita nelsonii and comparison to other large sulfur-oxidizing bacteria.</title>
        <authorList>
            <person name="Winkel M."/>
            <person name="Salman V."/>
            <person name="Woyke T."/>
            <person name="Schulz-Vogt H."/>
            <person name="Richter M."/>
            <person name="Flood B."/>
            <person name="Bailey J."/>
            <person name="Amann R."/>
            <person name="Mussmann M."/>
        </authorList>
    </citation>
    <scope>NUCLEOTIDE SEQUENCE [LARGE SCALE GENOMIC DNA]</scope>
    <source>
        <strain evidence="1 2">THI036</strain>
    </source>
</reference>
<proteinExistence type="predicted"/>
<name>A0A176S3H7_9GAMM</name>
<dbReference type="EMBL" id="LUTY01000914">
    <property type="protein sequence ID" value="OAD22494.1"/>
    <property type="molecule type" value="Genomic_DNA"/>
</dbReference>
<protein>
    <submittedName>
        <fullName evidence="1">Uncharacterized protein</fullName>
    </submittedName>
</protein>
<evidence type="ECO:0000313" key="2">
    <source>
        <dbReference type="Proteomes" id="UP000076962"/>
    </source>
</evidence>
<dbReference type="AlphaFoldDB" id="A0A176S3H7"/>